<dbReference type="EMBL" id="ADLK01000008">
    <property type="protein sequence ID" value="KMW22685.1"/>
    <property type="molecule type" value="Genomic_DNA"/>
</dbReference>
<dbReference type="GeneID" id="93164666"/>
<gene>
    <name evidence="1" type="ORF">HMPREF9470_01220</name>
</gene>
<dbReference type="PATRIC" id="fig|742734.4.peg.1312"/>
<evidence type="ECO:0008006" key="3">
    <source>
        <dbReference type="Google" id="ProtNLM"/>
    </source>
</evidence>
<dbReference type="AlphaFoldDB" id="A0A0J9F379"/>
<dbReference type="InterPro" id="IPR024227">
    <property type="entry name" value="DUF3795"/>
</dbReference>
<protein>
    <recommendedName>
        <fullName evidence="3">DUF3795 domain-containing protein</fullName>
    </recommendedName>
</protein>
<reference evidence="1 2" key="1">
    <citation type="submission" date="2011-04" db="EMBL/GenBank/DDBJ databases">
        <title>The Genome Sequence of Clostridium citroniae WAL-19142.</title>
        <authorList>
            <consortium name="The Broad Institute Genome Sequencing Platform"/>
            <person name="Earl A."/>
            <person name="Ward D."/>
            <person name="Feldgarden M."/>
            <person name="Gevers D."/>
            <person name="Warren Y.A."/>
            <person name="Tyrrell K.L."/>
            <person name="Citron D.M."/>
            <person name="Goldstein E.J."/>
            <person name="Daigneault M."/>
            <person name="Allen-Vercoe E."/>
            <person name="Young S.K."/>
            <person name="Zeng Q."/>
            <person name="Gargeya S."/>
            <person name="Fitzgerald M."/>
            <person name="Haas B."/>
            <person name="Abouelleil A."/>
            <person name="Alvarado L."/>
            <person name="Arachchi H.M."/>
            <person name="Berlin A."/>
            <person name="Brown A."/>
            <person name="Chapman S.B."/>
            <person name="Chen Z."/>
            <person name="Dunbar C."/>
            <person name="Freedman E."/>
            <person name="Gearin G."/>
            <person name="Gellesch M."/>
            <person name="Goldberg J."/>
            <person name="Griggs A."/>
            <person name="Gujja S."/>
            <person name="Heilman E.R."/>
            <person name="Heiman D."/>
            <person name="Howarth C."/>
            <person name="Larson L."/>
            <person name="Lui A."/>
            <person name="MacDonald P.J."/>
            <person name="Mehta T."/>
            <person name="Montmayeur A."/>
            <person name="Murphy C."/>
            <person name="Neiman D."/>
            <person name="Pearson M."/>
            <person name="Priest M."/>
            <person name="Roberts A."/>
            <person name="Saif S."/>
            <person name="Shea T."/>
            <person name="Shenoy N."/>
            <person name="Sisk P."/>
            <person name="Stolte C."/>
            <person name="Sykes S."/>
            <person name="White J."/>
            <person name="Yandava C."/>
            <person name="Wortman J."/>
            <person name="Nusbaum C."/>
            <person name="Birren B."/>
        </authorList>
    </citation>
    <scope>NUCLEOTIDE SEQUENCE [LARGE SCALE GENOMIC DNA]</scope>
    <source>
        <strain evidence="1 2">WAL-19142</strain>
    </source>
</reference>
<dbReference type="RefSeq" id="WP_048929418.1">
    <property type="nucleotide sequence ID" value="NZ_KQ235876.1"/>
</dbReference>
<name>A0A0J9F379_9FIRM</name>
<accession>A0A0J9F379</accession>
<sequence length="85" mass="9365">MFQSRCGVCCDLCERKDAVSCKGCINMDGPFWGGVCEVKSCCESKGLNHCGECGDFPCNVLSNMGVEEGYDPVVKIEQCRQWVLE</sequence>
<dbReference type="Proteomes" id="UP000037392">
    <property type="component" value="Unassembled WGS sequence"/>
</dbReference>
<dbReference type="OrthoDB" id="9803966at2"/>
<evidence type="ECO:0000313" key="2">
    <source>
        <dbReference type="Proteomes" id="UP000037392"/>
    </source>
</evidence>
<proteinExistence type="predicted"/>
<dbReference type="Pfam" id="PF12675">
    <property type="entry name" value="DUF3795"/>
    <property type="match status" value="1"/>
</dbReference>
<evidence type="ECO:0000313" key="1">
    <source>
        <dbReference type="EMBL" id="KMW22685.1"/>
    </source>
</evidence>
<comment type="caution">
    <text evidence="1">The sequence shown here is derived from an EMBL/GenBank/DDBJ whole genome shotgun (WGS) entry which is preliminary data.</text>
</comment>
<organism evidence="1 2">
    <name type="scientific">[Clostridium] citroniae WAL-19142</name>
    <dbReference type="NCBI Taxonomy" id="742734"/>
    <lineage>
        <taxon>Bacteria</taxon>
        <taxon>Bacillati</taxon>
        <taxon>Bacillota</taxon>
        <taxon>Clostridia</taxon>
        <taxon>Lachnospirales</taxon>
        <taxon>Lachnospiraceae</taxon>
        <taxon>Enterocloster</taxon>
    </lineage>
</organism>